<dbReference type="CDD" id="cd01335">
    <property type="entry name" value="Radical_SAM"/>
    <property type="match status" value="1"/>
</dbReference>
<dbReference type="PANTHER" id="PTHR43288">
    <property type="entry name" value="BIOTIN SYNTHASE-RELATED PROTEIN, RADICAL SAM SUPERFAMILY"/>
    <property type="match status" value="1"/>
</dbReference>
<sequence>MMRPEIFYDWEQVQSWDLKALLEKARKLSWEIHGKELKCFIPGRMFFMGERGQYPAISLTGKSCALNCDHCRRKILEGMISAPEPHVLKEVCQRLNKEGSLGILLSGGSDDQGALPWNKFLEAIEWIKQHTSLKISIHTGLVDHETARGFKNVGVDEVLIDVVGSEETMRQVYHFPGGLKAMVSSLDALAATKLPLIPHIVVGLHYGKIEGEMHALEMVAKHSISALVIVVLQPLRQTPMEDVQPPAPETVARFISAARLRIPQAPFSLSCARPLGPHRVETDILALEAGINRIAMPSEEALEKAREMGLDIEFHKTCCSKSY</sequence>
<evidence type="ECO:0000256" key="4">
    <source>
        <dbReference type="ARBA" id="ARBA00023014"/>
    </source>
</evidence>
<dbReference type="InterPro" id="IPR013785">
    <property type="entry name" value="Aldolase_TIM"/>
</dbReference>
<evidence type="ECO:0000259" key="5">
    <source>
        <dbReference type="PROSITE" id="PS51918"/>
    </source>
</evidence>
<dbReference type="Proteomes" id="UP000650524">
    <property type="component" value="Unassembled WGS sequence"/>
</dbReference>
<dbReference type="Gene3D" id="3.20.20.70">
    <property type="entry name" value="Aldolase class I"/>
    <property type="match status" value="1"/>
</dbReference>
<comment type="caution">
    <text evidence="6">The sequence shown here is derived from an EMBL/GenBank/DDBJ whole genome shotgun (WGS) entry which is preliminary data.</text>
</comment>
<evidence type="ECO:0000256" key="1">
    <source>
        <dbReference type="ARBA" id="ARBA00022691"/>
    </source>
</evidence>
<dbReference type="GO" id="GO:0051536">
    <property type="term" value="F:iron-sulfur cluster binding"/>
    <property type="evidence" value="ECO:0007669"/>
    <property type="project" value="UniProtKB-KW"/>
</dbReference>
<gene>
    <name evidence="6" type="ORF">H8E19_10950</name>
</gene>
<keyword evidence="2" id="KW-0479">Metal-binding</keyword>
<dbReference type="InterPro" id="IPR058240">
    <property type="entry name" value="rSAM_sf"/>
</dbReference>
<dbReference type="AlphaFoldDB" id="A0A8J6N0J6"/>
<dbReference type="SUPFAM" id="SSF102114">
    <property type="entry name" value="Radical SAM enzymes"/>
    <property type="match status" value="1"/>
</dbReference>
<keyword evidence="3" id="KW-0408">Iron</keyword>
<dbReference type="SMART" id="SM00729">
    <property type="entry name" value="Elp3"/>
    <property type="match status" value="1"/>
</dbReference>
<dbReference type="EMBL" id="JACNJD010000244">
    <property type="protein sequence ID" value="MBC8177911.1"/>
    <property type="molecule type" value="Genomic_DNA"/>
</dbReference>
<keyword evidence="4" id="KW-0411">Iron-sulfur</keyword>
<dbReference type="SFLD" id="SFLDS00029">
    <property type="entry name" value="Radical_SAM"/>
    <property type="match status" value="1"/>
</dbReference>
<dbReference type="GO" id="GO:0046872">
    <property type="term" value="F:metal ion binding"/>
    <property type="evidence" value="ECO:0007669"/>
    <property type="project" value="UniProtKB-KW"/>
</dbReference>
<dbReference type="PROSITE" id="PS51918">
    <property type="entry name" value="RADICAL_SAM"/>
    <property type="match status" value="1"/>
</dbReference>
<dbReference type="GO" id="GO:0003824">
    <property type="term" value="F:catalytic activity"/>
    <property type="evidence" value="ECO:0007669"/>
    <property type="project" value="InterPro"/>
</dbReference>
<proteinExistence type="predicted"/>
<dbReference type="InterPro" id="IPR007197">
    <property type="entry name" value="rSAM"/>
</dbReference>
<name>A0A8J6N0J6_9DELT</name>
<organism evidence="6 7">
    <name type="scientific">Candidatus Desulfacyla euxinica</name>
    <dbReference type="NCBI Taxonomy" id="2841693"/>
    <lineage>
        <taxon>Bacteria</taxon>
        <taxon>Deltaproteobacteria</taxon>
        <taxon>Candidatus Desulfacyla</taxon>
    </lineage>
</organism>
<reference evidence="6 7" key="1">
    <citation type="submission" date="2020-08" db="EMBL/GenBank/DDBJ databases">
        <title>Bridging the membrane lipid divide: bacteria of the FCB group superphylum have the potential to synthesize archaeal ether lipids.</title>
        <authorList>
            <person name="Villanueva L."/>
            <person name="Von Meijenfeldt F.A.B."/>
            <person name="Westbye A.B."/>
            <person name="Yadav S."/>
            <person name="Hopmans E.C."/>
            <person name="Dutilh B.E."/>
            <person name="Sinninghe Damste J.S."/>
        </authorList>
    </citation>
    <scope>NUCLEOTIDE SEQUENCE [LARGE SCALE GENOMIC DNA]</scope>
    <source>
        <strain evidence="6">NIOZ-UU27</strain>
    </source>
</reference>
<protein>
    <submittedName>
        <fullName evidence="6">Radical SAM protein</fullName>
    </submittedName>
</protein>
<keyword evidence="1" id="KW-0949">S-adenosyl-L-methionine</keyword>
<dbReference type="SFLD" id="SFLDG01113">
    <property type="entry name" value="Uncharacterised_Radical_SAM_Su"/>
    <property type="match status" value="1"/>
</dbReference>
<evidence type="ECO:0000256" key="3">
    <source>
        <dbReference type="ARBA" id="ARBA00023004"/>
    </source>
</evidence>
<dbReference type="InterPro" id="IPR006638">
    <property type="entry name" value="Elp3/MiaA/NifB-like_rSAM"/>
</dbReference>
<evidence type="ECO:0000313" key="7">
    <source>
        <dbReference type="Proteomes" id="UP000650524"/>
    </source>
</evidence>
<dbReference type="PANTHER" id="PTHR43288:SF2">
    <property type="entry name" value="RADICAL SAM CORE DOMAIN-CONTAINING PROTEIN"/>
    <property type="match status" value="1"/>
</dbReference>
<evidence type="ECO:0000256" key="2">
    <source>
        <dbReference type="ARBA" id="ARBA00022723"/>
    </source>
</evidence>
<evidence type="ECO:0000313" key="6">
    <source>
        <dbReference type="EMBL" id="MBC8177911.1"/>
    </source>
</evidence>
<feature type="domain" description="Radical SAM core" evidence="5">
    <location>
        <begin position="47"/>
        <end position="273"/>
    </location>
</feature>
<accession>A0A8J6N0J6</accession>